<comment type="caution">
    <text evidence="2">The sequence shown here is derived from an EMBL/GenBank/DDBJ whole genome shotgun (WGS) entry which is preliminary data.</text>
</comment>
<evidence type="ECO:0000313" key="3">
    <source>
        <dbReference type="Proteomes" id="UP001301958"/>
    </source>
</evidence>
<keyword evidence="1" id="KW-0472">Membrane</keyword>
<dbReference type="EMBL" id="MU865292">
    <property type="protein sequence ID" value="KAK4231567.1"/>
    <property type="molecule type" value="Genomic_DNA"/>
</dbReference>
<evidence type="ECO:0000313" key="2">
    <source>
        <dbReference type="EMBL" id="KAK4231567.1"/>
    </source>
</evidence>
<feature type="transmembrane region" description="Helical" evidence="1">
    <location>
        <begin position="49"/>
        <end position="67"/>
    </location>
</feature>
<accession>A0AAN7BY11</accession>
<keyword evidence="3" id="KW-1185">Reference proteome</keyword>
<protein>
    <submittedName>
        <fullName evidence="2">Uncharacterized protein</fullName>
    </submittedName>
</protein>
<name>A0AAN7BY11_9PEZI</name>
<evidence type="ECO:0000256" key="1">
    <source>
        <dbReference type="SAM" id="Phobius"/>
    </source>
</evidence>
<proteinExistence type="predicted"/>
<dbReference type="Proteomes" id="UP001301958">
    <property type="component" value="Unassembled WGS sequence"/>
</dbReference>
<feature type="transmembrane region" description="Helical" evidence="1">
    <location>
        <begin position="20"/>
        <end position="42"/>
    </location>
</feature>
<reference evidence="2" key="1">
    <citation type="journal article" date="2023" name="Mol. Phylogenet. Evol.">
        <title>Genome-scale phylogeny and comparative genomics of the fungal order Sordariales.</title>
        <authorList>
            <person name="Hensen N."/>
            <person name="Bonometti L."/>
            <person name="Westerberg I."/>
            <person name="Brannstrom I.O."/>
            <person name="Guillou S."/>
            <person name="Cros-Aarteil S."/>
            <person name="Calhoun S."/>
            <person name="Haridas S."/>
            <person name="Kuo A."/>
            <person name="Mondo S."/>
            <person name="Pangilinan J."/>
            <person name="Riley R."/>
            <person name="LaButti K."/>
            <person name="Andreopoulos B."/>
            <person name="Lipzen A."/>
            <person name="Chen C."/>
            <person name="Yan M."/>
            <person name="Daum C."/>
            <person name="Ng V."/>
            <person name="Clum A."/>
            <person name="Steindorff A."/>
            <person name="Ohm R.A."/>
            <person name="Martin F."/>
            <person name="Silar P."/>
            <person name="Natvig D.O."/>
            <person name="Lalanne C."/>
            <person name="Gautier V."/>
            <person name="Ament-Velasquez S.L."/>
            <person name="Kruys A."/>
            <person name="Hutchinson M.I."/>
            <person name="Powell A.J."/>
            <person name="Barry K."/>
            <person name="Miller A.N."/>
            <person name="Grigoriev I.V."/>
            <person name="Debuchy R."/>
            <person name="Gladieux P."/>
            <person name="Hiltunen Thoren M."/>
            <person name="Johannesson H."/>
        </authorList>
    </citation>
    <scope>NUCLEOTIDE SEQUENCE</scope>
    <source>
        <strain evidence="2">CBS 990.96</strain>
    </source>
</reference>
<organism evidence="2 3">
    <name type="scientific">Podospora fimiseda</name>
    <dbReference type="NCBI Taxonomy" id="252190"/>
    <lineage>
        <taxon>Eukaryota</taxon>
        <taxon>Fungi</taxon>
        <taxon>Dikarya</taxon>
        <taxon>Ascomycota</taxon>
        <taxon>Pezizomycotina</taxon>
        <taxon>Sordariomycetes</taxon>
        <taxon>Sordariomycetidae</taxon>
        <taxon>Sordariales</taxon>
        <taxon>Podosporaceae</taxon>
        <taxon>Podospora</taxon>
    </lineage>
</organism>
<sequence length="70" mass="8280">MWDVRLLVGGWRDRDESCLLVSLFFFRVVLSVLCFYEGFFVFLKCVRPFDGLFFFLILTTLLLYSFTGFG</sequence>
<keyword evidence="1" id="KW-1133">Transmembrane helix</keyword>
<dbReference type="AlphaFoldDB" id="A0AAN7BY11"/>
<reference evidence="2" key="2">
    <citation type="submission" date="2023-05" db="EMBL/GenBank/DDBJ databases">
        <authorList>
            <consortium name="Lawrence Berkeley National Laboratory"/>
            <person name="Steindorff A."/>
            <person name="Hensen N."/>
            <person name="Bonometti L."/>
            <person name="Westerberg I."/>
            <person name="Brannstrom I.O."/>
            <person name="Guillou S."/>
            <person name="Cros-Aarteil S."/>
            <person name="Calhoun S."/>
            <person name="Haridas S."/>
            <person name="Kuo A."/>
            <person name="Mondo S."/>
            <person name="Pangilinan J."/>
            <person name="Riley R."/>
            <person name="Labutti K."/>
            <person name="Andreopoulos B."/>
            <person name="Lipzen A."/>
            <person name="Chen C."/>
            <person name="Yanf M."/>
            <person name="Daum C."/>
            <person name="Ng V."/>
            <person name="Clum A."/>
            <person name="Ohm R."/>
            <person name="Martin F."/>
            <person name="Silar P."/>
            <person name="Natvig D."/>
            <person name="Lalanne C."/>
            <person name="Gautier V."/>
            <person name="Ament-Velasquez S.L."/>
            <person name="Kruys A."/>
            <person name="Hutchinson M.I."/>
            <person name="Powell A.J."/>
            <person name="Barry K."/>
            <person name="Miller A.N."/>
            <person name="Grigoriev I.V."/>
            <person name="Debuchy R."/>
            <person name="Gladieux P."/>
            <person name="Thoren M.H."/>
            <person name="Johannesson H."/>
        </authorList>
    </citation>
    <scope>NUCLEOTIDE SEQUENCE</scope>
    <source>
        <strain evidence="2">CBS 990.96</strain>
    </source>
</reference>
<keyword evidence="1" id="KW-0812">Transmembrane</keyword>
<gene>
    <name evidence="2" type="ORF">QBC38DRAFT_466074</name>
</gene>